<dbReference type="InterPro" id="IPR029189">
    <property type="entry name" value="TSLP"/>
</dbReference>
<evidence type="ECO:0000256" key="1">
    <source>
        <dbReference type="SAM" id="Phobius"/>
    </source>
</evidence>
<feature type="transmembrane region" description="Helical" evidence="1">
    <location>
        <begin position="257"/>
        <end position="278"/>
    </location>
</feature>
<dbReference type="Pfam" id="PF15216">
    <property type="entry name" value="TSLP"/>
    <property type="match status" value="1"/>
</dbReference>
<dbReference type="GO" id="GO:0005139">
    <property type="term" value="F:interleukin-7 receptor binding"/>
    <property type="evidence" value="ECO:0007669"/>
    <property type="project" value="TreeGrafter"/>
</dbReference>
<name>A0A9B0U9L2_CHRAS</name>
<dbReference type="GO" id="GO:0032754">
    <property type="term" value="P:positive regulation of interleukin-5 production"/>
    <property type="evidence" value="ECO:0007669"/>
    <property type="project" value="TreeGrafter"/>
</dbReference>
<proteinExistence type="predicted"/>
<dbReference type="GO" id="GO:0061844">
    <property type="term" value="P:antimicrobial humoral immune response mediated by antimicrobial peptide"/>
    <property type="evidence" value="ECO:0007669"/>
    <property type="project" value="TreeGrafter"/>
</dbReference>
<dbReference type="AlphaFoldDB" id="A0A9B0U9L2"/>
<dbReference type="GO" id="GO:0001961">
    <property type="term" value="P:positive regulation of cytokine-mediated signaling pathway"/>
    <property type="evidence" value="ECO:0007669"/>
    <property type="project" value="TreeGrafter"/>
</dbReference>
<reference evidence="3" key="1">
    <citation type="submission" date="2025-08" db="UniProtKB">
        <authorList>
            <consortium name="RefSeq"/>
        </authorList>
    </citation>
    <scope>IDENTIFICATION</scope>
    <source>
        <tissue evidence="3">Spleen</tissue>
    </source>
</reference>
<dbReference type="PANTHER" id="PTHR38003">
    <property type="entry name" value="THYMIC STROMAL LYMPHOPOIETIN"/>
    <property type="match status" value="1"/>
</dbReference>
<dbReference type="GeneID" id="102841966"/>
<dbReference type="OrthoDB" id="9838157at2759"/>
<dbReference type="GO" id="GO:0032736">
    <property type="term" value="P:positive regulation of interleukin-13 production"/>
    <property type="evidence" value="ECO:0007669"/>
    <property type="project" value="TreeGrafter"/>
</dbReference>
<dbReference type="RefSeq" id="XP_006876823.1">
    <property type="nucleotide sequence ID" value="XM_006876761.1"/>
</dbReference>
<evidence type="ECO:0000313" key="2">
    <source>
        <dbReference type="Proteomes" id="UP000504623"/>
    </source>
</evidence>
<keyword evidence="1" id="KW-0472">Membrane</keyword>
<keyword evidence="1" id="KW-0812">Transmembrane</keyword>
<dbReference type="Gene3D" id="1.20.1250.90">
    <property type="entry name" value="Thymic stromal lymphopoietin"/>
    <property type="match status" value="1"/>
</dbReference>
<organism evidence="2 3">
    <name type="scientific">Chrysochloris asiatica</name>
    <name type="common">Cape golden mole</name>
    <dbReference type="NCBI Taxonomy" id="185453"/>
    <lineage>
        <taxon>Eukaryota</taxon>
        <taxon>Metazoa</taxon>
        <taxon>Chordata</taxon>
        <taxon>Craniata</taxon>
        <taxon>Vertebrata</taxon>
        <taxon>Euteleostomi</taxon>
        <taxon>Mammalia</taxon>
        <taxon>Eutheria</taxon>
        <taxon>Afrotheria</taxon>
        <taxon>Chrysochloridae</taxon>
        <taxon>Chrysochlorinae</taxon>
        <taxon>Chrysochloris</taxon>
    </lineage>
</organism>
<dbReference type="PANTHER" id="PTHR38003:SF1">
    <property type="entry name" value="THYMIC STROMAL LYMPHOPOIETIN"/>
    <property type="match status" value="1"/>
</dbReference>
<dbReference type="GO" id="GO:0005125">
    <property type="term" value="F:cytokine activity"/>
    <property type="evidence" value="ECO:0007669"/>
    <property type="project" value="InterPro"/>
</dbReference>
<keyword evidence="1" id="KW-1133">Transmembrane helix</keyword>
<protein>
    <submittedName>
        <fullName evidence="3">Uncharacterized protein LOC102841966</fullName>
    </submittedName>
</protein>
<dbReference type="GO" id="GO:0032733">
    <property type="term" value="P:positive regulation of interleukin-10 production"/>
    <property type="evidence" value="ECO:0007669"/>
    <property type="project" value="TreeGrafter"/>
</dbReference>
<dbReference type="GO" id="GO:0032722">
    <property type="term" value="P:positive regulation of chemokine production"/>
    <property type="evidence" value="ECO:0007669"/>
    <property type="project" value="TreeGrafter"/>
</dbReference>
<gene>
    <name evidence="3" type="primary">LOC102841966</name>
</gene>
<dbReference type="Proteomes" id="UP000504623">
    <property type="component" value="Unplaced"/>
</dbReference>
<evidence type="ECO:0000313" key="3">
    <source>
        <dbReference type="RefSeq" id="XP_006876823.1"/>
    </source>
</evidence>
<dbReference type="GO" id="GO:0050729">
    <property type="term" value="P:positive regulation of inflammatory response"/>
    <property type="evidence" value="ECO:0007669"/>
    <property type="project" value="TreeGrafter"/>
</dbReference>
<accession>A0A9B0U9L2</accession>
<sequence>MLVGSPQSSTNPHKGFTPDCRFPQANVTGSVIARRVHEEPSSADFWFQEVVCTSEVLGVGAIGVAEIDAKSCWVSLPLTLLVSVDNEVYSTKLFGLAFCAKYSPEIWAFVFPVSRPYRASATKSMARLSVVILRTRAHDQLLARITSDVTANESDSEVILQYPEKEEGCLYDITLLVDKFQKSFSLEPAVNQRLSNSIVTTTTLHAIPNIRVPGSAILRLQVLLDSLRSRGSLVLVERVLCENGSRIRFPNTLPDTLLFVLSGFFWKIFILQLVELVLTYDFTRCNFRNFTQEYDKVIYPELKKYVNQSQCFNEIVRHTFNPDPGCASLAEETFAILTKTSLTRRCPGYTASQVNNTQTTTRKKREVKTNGCLGKALYLIELWHRFTRILRKQNKLSLTETK</sequence>
<dbReference type="GO" id="GO:0032755">
    <property type="term" value="P:positive regulation of interleukin-6 production"/>
    <property type="evidence" value="ECO:0007669"/>
    <property type="project" value="TreeGrafter"/>
</dbReference>
<keyword evidence="2" id="KW-1185">Reference proteome</keyword>
<dbReference type="GO" id="GO:0005576">
    <property type="term" value="C:extracellular region"/>
    <property type="evidence" value="ECO:0007669"/>
    <property type="project" value="TreeGrafter"/>
</dbReference>
<dbReference type="InterPro" id="IPR038329">
    <property type="entry name" value="TSLP_sf"/>
</dbReference>